<keyword evidence="2" id="KW-1185">Reference proteome</keyword>
<dbReference type="EMBL" id="BX569692">
    <property type="protein sequence ID" value="CAE07665.1"/>
    <property type="molecule type" value="Genomic_DNA"/>
</dbReference>
<reference evidence="1 2" key="1">
    <citation type="journal article" date="2003" name="Nature">
        <title>The genome of a motile marine Synechococcus.</title>
        <authorList>
            <person name="Palenik B."/>
            <person name="Brahamsha B."/>
            <person name="Larimer F."/>
            <person name="Land M."/>
            <person name="Hauser L."/>
            <person name="Chain P."/>
            <person name="Lamerdin J."/>
            <person name="Regala W."/>
            <person name="Allen E.A."/>
            <person name="McCarren J."/>
            <person name="Paulsen I."/>
            <person name="Dufresne A."/>
            <person name="Partensky F."/>
            <person name="Webb E."/>
            <person name="Waterbury J."/>
        </authorList>
    </citation>
    <scope>NUCLEOTIDE SEQUENCE [LARGE SCALE GENOMIC DNA]</scope>
    <source>
        <strain evidence="1 2">WH8102</strain>
    </source>
</reference>
<accession>Q7U736</accession>
<evidence type="ECO:0000313" key="1">
    <source>
        <dbReference type="EMBL" id="CAE07665.1"/>
    </source>
</evidence>
<gene>
    <name evidence="1" type="ordered locus">SYNW1150</name>
</gene>
<dbReference type="eggNOG" id="ENOG5032K72">
    <property type="taxonomic scope" value="Bacteria"/>
</dbReference>
<dbReference type="STRING" id="84588.SYNW1150"/>
<dbReference type="RefSeq" id="WP_011128015.1">
    <property type="nucleotide sequence ID" value="NC_005070.1"/>
</dbReference>
<organism evidence="1 2">
    <name type="scientific">Parasynechococcus marenigrum (strain WH8102)</name>
    <dbReference type="NCBI Taxonomy" id="84588"/>
    <lineage>
        <taxon>Bacteria</taxon>
        <taxon>Bacillati</taxon>
        <taxon>Cyanobacteriota</taxon>
        <taxon>Cyanophyceae</taxon>
        <taxon>Synechococcales</taxon>
        <taxon>Prochlorococcaceae</taxon>
        <taxon>Parasynechococcus</taxon>
        <taxon>Parasynechococcus marenigrum</taxon>
    </lineage>
</organism>
<sequence length="63" mass="7213">MVNDESLGFDALNTLHELLALMAVEEKARTCHSRAEAQRCIHEAEQRRRNLWGTKQAVRFSSS</sequence>
<dbReference type="Proteomes" id="UP000001422">
    <property type="component" value="Chromosome"/>
</dbReference>
<protein>
    <submittedName>
        <fullName evidence="1">Uncharacterized protein</fullName>
    </submittedName>
</protein>
<evidence type="ECO:0000313" key="2">
    <source>
        <dbReference type="Proteomes" id="UP000001422"/>
    </source>
</evidence>
<proteinExistence type="predicted"/>
<dbReference type="AlphaFoldDB" id="Q7U736"/>
<name>Q7U736_PARMW</name>
<dbReference type="KEGG" id="syw:SYNW1150"/>
<dbReference type="HOGENOM" id="CLU_207998_0_0_3"/>